<reference evidence="9" key="1">
    <citation type="journal article" date="2021" name="Proc. Natl. Acad. Sci. U.S.A.">
        <title>A Catalog of Tens of Thousands of Viruses from Human Metagenomes Reveals Hidden Associations with Chronic Diseases.</title>
        <authorList>
            <person name="Tisza M.J."/>
            <person name="Buck C.B."/>
        </authorList>
    </citation>
    <scope>NUCLEOTIDE SEQUENCE</scope>
    <source>
        <strain evidence="9">CtXVO17</strain>
    </source>
</reference>
<dbReference type="EMBL" id="BK015316">
    <property type="protein sequence ID" value="DAE01009.1"/>
    <property type="molecule type" value="Genomic_DNA"/>
</dbReference>
<dbReference type="InterPro" id="IPR011010">
    <property type="entry name" value="DNA_brk_join_enz"/>
</dbReference>
<evidence type="ECO:0000256" key="2">
    <source>
        <dbReference type="ARBA" id="ARBA00016082"/>
    </source>
</evidence>
<keyword evidence="3" id="KW-0808">Transferase</keyword>
<dbReference type="Gene3D" id="1.10.443.10">
    <property type="entry name" value="Intergrase catalytic core"/>
    <property type="match status" value="1"/>
</dbReference>
<keyword evidence="7" id="KW-1179">Viral genome integration</keyword>
<dbReference type="InterPro" id="IPR050090">
    <property type="entry name" value="Tyrosine_recombinase_XerCD"/>
</dbReference>
<dbReference type="GO" id="GO:0075713">
    <property type="term" value="P:establishment of integrated proviral latency"/>
    <property type="evidence" value="ECO:0007669"/>
    <property type="project" value="UniProtKB-KW"/>
</dbReference>
<evidence type="ECO:0000259" key="8">
    <source>
        <dbReference type="PROSITE" id="PS51898"/>
    </source>
</evidence>
<comment type="similarity">
    <text evidence="1">Belongs to the 'phage' integrase family.</text>
</comment>
<sequence length="375" mass="43038">MWCNIQKNGTAVYRARYKNPLTGKLEIASVSMPKDSVQNRNKAQRELTAKIEAAIAELQCVDCSTTLSQLQKEYLKTQALTFKQSTVRRNKIITSSVLDLLNPDAIVNNLTAQYVNSRLLDSGKPVSTVNNYITRFKAMLNWGYANDYHNNLALISKLKPFVDSCEEQEITLKYLEPTEAKDLLAAIKEDNRWNWYYITSILLLTGLRFGEISALEVSDIDMSNLTIRISKTYDSINDIVTTPKTDHSKRTIHIQPDLLTELKKCMLWRNEMMIERNIRTKLLIPNTKTGDHILHRSYEKYLGDLSEKLLGRRVTPHMLRHTHASLLAANGMTPEEIARRLGHSKSEITSKIYIHVTQKVIENDNRKIDQIKLFS</sequence>
<dbReference type="PROSITE" id="PS51898">
    <property type="entry name" value="TYR_RECOMBINASE"/>
    <property type="match status" value="1"/>
</dbReference>
<dbReference type="GO" id="GO:0016740">
    <property type="term" value="F:transferase activity"/>
    <property type="evidence" value="ECO:0007669"/>
    <property type="project" value="UniProtKB-KW"/>
</dbReference>
<keyword evidence="6" id="KW-0233">DNA recombination</keyword>
<dbReference type="GO" id="GO:0016787">
    <property type="term" value="F:hydrolase activity"/>
    <property type="evidence" value="ECO:0007669"/>
    <property type="project" value="UniProtKB-KW"/>
</dbReference>
<evidence type="ECO:0000313" key="9">
    <source>
        <dbReference type="EMBL" id="DAE01009.1"/>
    </source>
</evidence>
<name>A0A8S5P3J2_9CAUD</name>
<organism evidence="9">
    <name type="scientific">Myoviridae sp. ctXVO17</name>
    <dbReference type="NCBI Taxonomy" id="2825121"/>
    <lineage>
        <taxon>Viruses</taxon>
        <taxon>Duplodnaviria</taxon>
        <taxon>Heunggongvirae</taxon>
        <taxon>Uroviricota</taxon>
        <taxon>Caudoviricetes</taxon>
    </lineage>
</organism>
<keyword evidence="7" id="KW-0229">DNA integration</keyword>
<dbReference type="Pfam" id="PF00589">
    <property type="entry name" value="Phage_integrase"/>
    <property type="match status" value="1"/>
</dbReference>
<evidence type="ECO:0000256" key="4">
    <source>
        <dbReference type="ARBA" id="ARBA00022801"/>
    </source>
</evidence>
<dbReference type="PANTHER" id="PTHR30349:SF41">
    <property type="entry name" value="INTEGRASE_RECOMBINASE PROTEIN MJ0367-RELATED"/>
    <property type="match status" value="1"/>
</dbReference>
<keyword evidence="4" id="KW-0378">Hydrolase</keyword>
<protein>
    <recommendedName>
        <fullName evidence="2">Integrase</fullName>
    </recommendedName>
</protein>
<feature type="domain" description="Tyr recombinase" evidence="8">
    <location>
        <begin position="170"/>
        <end position="370"/>
    </location>
</feature>
<accession>A0A8S5P3J2</accession>
<dbReference type="InterPro" id="IPR002104">
    <property type="entry name" value="Integrase_catalytic"/>
</dbReference>
<dbReference type="PANTHER" id="PTHR30349">
    <property type="entry name" value="PHAGE INTEGRASE-RELATED"/>
    <property type="match status" value="1"/>
</dbReference>
<dbReference type="InterPro" id="IPR013762">
    <property type="entry name" value="Integrase-like_cat_sf"/>
</dbReference>
<dbReference type="GO" id="GO:0015074">
    <property type="term" value="P:DNA integration"/>
    <property type="evidence" value="ECO:0007669"/>
    <property type="project" value="InterPro"/>
</dbReference>
<proteinExistence type="inferred from homology"/>
<dbReference type="GO" id="GO:0006310">
    <property type="term" value="P:DNA recombination"/>
    <property type="evidence" value="ECO:0007669"/>
    <property type="project" value="UniProtKB-KW"/>
</dbReference>
<evidence type="ECO:0000256" key="3">
    <source>
        <dbReference type="ARBA" id="ARBA00022679"/>
    </source>
</evidence>
<dbReference type="GO" id="GO:0003677">
    <property type="term" value="F:DNA binding"/>
    <property type="evidence" value="ECO:0007669"/>
    <property type="project" value="UniProtKB-KW"/>
</dbReference>
<keyword evidence="7" id="KW-1160">Virus entry into host cell</keyword>
<keyword evidence="5" id="KW-0238">DNA-binding</keyword>
<dbReference type="GO" id="GO:0044826">
    <property type="term" value="P:viral genome integration into host DNA"/>
    <property type="evidence" value="ECO:0007669"/>
    <property type="project" value="UniProtKB-KW"/>
</dbReference>
<dbReference type="SUPFAM" id="SSF56349">
    <property type="entry name" value="DNA breaking-rejoining enzymes"/>
    <property type="match status" value="1"/>
</dbReference>
<dbReference type="CDD" id="cd01189">
    <property type="entry name" value="INT_ICEBs1_C_like"/>
    <property type="match status" value="1"/>
</dbReference>
<evidence type="ECO:0000256" key="1">
    <source>
        <dbReference type="ARBA" id="ARBA00008857"/>
    </source>
</evidence>
<evidence type="ECO:0000256" key="5">
    <source>
        <dbReference type="ARBA" id="ARBA00023125"/>
    </source>
</evidence>
<evidence type="ECO:0000256" key="6">
    <source>
        <dbReference type="ARBA" id="ARBA00023172"/>
    </source>
</evidence>
<evidence type="ECO:0000256" key="7">
    <source>
        <dbReference type="ARBA" id="ARBA00023195"/>
    </source>
</evidence>